<evidence type="ECO:0000256" key="3">
    <source>
        <dbReference type="ARBA" id="ARBA00022777"/>
    </source>
</evidence>
<organism evidence="5 6">
    <name type="scientific">Candidatus Komeilibacteria bacterium RIFCSPLOWO2_02_FULL_48_11</name>
    <dbReference type="NCBI Taxonomy" id="1798553"/>
    <lineage>
        <taxon>Bacteria</taxon>
        <taxon>Candidatus Komeiliibacteriota</taxon>
    </lineage>
</organism>
<evidence type="ECO:0000313" key="6">
    <source>
        <dbReference type="Proteomes" id="UP000178109"/>
    </source>
</evidence>
<dbReference type="CDD" id="cd00071">
    <property type="entry name" value="GMPK"/>
    <property type="match status" value="1"/>
</dbReference>
<evidence type="ECO:0000313" key="5">
    <source>
        <dbReference type="EMBL" id="OGY91425.1"/>
    </source>
</evidence>
<name>A0A1G2BQJ8_9BACT</name>
<evidence type="ECO:0000256" key="1">
    <source>
        <dbReference type="ARBA" id="ARBA00005790"/>
    </source>
</evidence>
<dbReference type="Gene3D" id="3.40.50.300">
    <property type="entry name" value="P-loop containing nucleotide triphosphate hydrolases"/>
    <property type="match status" value="1"/>
</dbReference>
<dbReference type="GO" id="GO:0005829">
    <property type="term" value="C:cytosol"/>
    <property type="evidence" value="ECO:0007669"/>
    <property type="project" value="TreeGrafter"/>
</dbReference>
<evidence type="ECO:0000259" key="4">
    <source>
        <dbReference type="PROSITE" id="PS50052"/>
    </source>
</evidence>
<dbReference type="Proteomes" id="UP000178109">
    <property type="component" value="Unassembled WGS sequence"/>
</dbReference>
<sequence>MPHSSNLIIISGPSGSGKDAVINSLIERGLPIESVITTVTRPKRESESEGNPYYFIDEPTFKELIDKDELAEWAQVDNGKYYGVTKTELARVKALKDKIGVWKIEWKGVQTVKKTMTDVLAILIEPPDIATLIQRSETRGQQTEQEIQDRISYSQEFLKHRDLYDYSVVNEEGKLEQTVHKVVEIIKKEGYATM</sequence>
<dbReference type="SMART" id="SM00072">
    <property type="entry name" value="GuKc"/>
    <property type="match status" value="1"/>
</dbReference>
<comment type="similarity">
    <text evidence="1">Belongs to the guanylate kinase family.</text>
</comment>
<dbReference type="SUPFAM" id="SSF52540">
    <property type="entry name" value="P-loop containing nucleoside triphosphate hydrolases"/>
    <property type="match status" value="1"/>
</dbReference>
<dbReference type="Pfam" id="PF00625">
    <property type="entry name" value="Guanylate_kin"/>
    <property type="match status" value="1"/>
</dbReference>
<protein>
    <recommendedName>
        <fullName evidence="4">Guanylate kinase-like domain-containing protein</fullName>
    </recommendedName>
</protein>
<reference evidence="5 6" key="1">
    <citation type="journal article" date="2016" name="Nat. Commun.">
        <title>Thousands of microbial genomes shed light on interconnected biogeochemical processes in an aquifer system.</title>
        <authorList>
            <person name="Anantharaman K."/>
            <person name="Brown C.T."/>
            <person name="Hug L.A."/>
            <person name="Sharon I."/>
            <person name="Castelle C.J."/>
            <person name="Probst A.J."/>
            <person name="Thomas B.C."/>
            <person name="Singh A."/>
            <person name="Wilkins M.J."/>
            <person name="Karaoz U."/>
            <person name="Brodie E.L."/>
            <person name="Williams K.H."/>
            <person name="Hubbard S.S."/>
            <person name="Banfield J.F."/>
        </authorList>
    </citation>
    <scope>NUCLEOTIDE SEQUENCE [LARGE SCALE GENOMIC DNA]</scope>
</reference>
<dbReference type="AlphaFoldDB" id="A0A1G2BQJ8"/>
<dbReference type="PANTHER" id="PTHR23117">
    <property type="entry name" value="GUANYLATE KINASE-RELATED"/>
    <property type="match status" value="1"/>
</dbReference>
<comment type="caution">
    <text evidence="5">The sequence shown here is derived from an EMBL/GenBank/DDBJ whole genome shotgun (WGS) entry which is preliminary data.</text>
</comment>
<keyword evidence="3" id="KW-0418">Kinase</keyword>
<dbReference type="InterPro" id="IPR027417">
    <property type="entry name" value="P-loop_NTPase"/>
</dbReference>
<accession>A0A1G2BQJ8</accession>
<dbReference type="PROSITE" id="PS50052">
    <property type="entry name" value="GUANYLATE_KINASE_2"/>
    <property type="match status" value="1"/>
</dbReference>
<feature type="domain" description="Guanylate kinase-like" evidence="4">
    <location>
        <begin position="5"/>
        <end position="187"/>
    </location>
</feature>
<keyword evidence="2" id="KW-0808">Transferase</keyword>
<proteinExistence type="inferred from homology"/>
<dbReference type="InterPro" id="IPR008144">
    <property type="entry name" value="Guanylate_kin-like_dom"/>
</dbReference>
<evidence type="ECO:0000256" key="2">
    <source>
        <dbReference type="ARBA" id="ARBA00022679"/>
    </source>
</evidence>
<dbReference type="GO" id="GO:0004385">
    <property type="term" value="F:GMP kinase activity"/>
    <property type="evidence" value="ECO:0007669"/>
    <property type="project" value="TreeGrafter"/>
</dbReference>
<gene>
    <name evidence="5" type="ORF">A3H70_00160</name>
</gene>
<dbReference type="PANTHER" id="PTHR23117:SF13">
    <property type="entry name" value="GUANYLATE KINASE"/>
    <property type="match status" value="1"/>
</dbReference>
<dbReference type="STRING" id="1798553.A3H70_00160"/>
<dbReference type="InterPro" id="IPR008145">
    <property type="entry name" value="GK/Ca_channel_bsu"/>
</dbReference>
<dbReference type="EMBL" id="MHKO01000047">
    <property type="protein sequence ID" value="OGY91425.1"/>
    <property type="molecule type" value="Genomic_DNA"/>
</dbReference>